<evidence type="ECO:0000256" key="4">
    <source>
        <dbReference type="ARBA" id="ARBA00022475"/>
    </source>
</evidence>
<dbReference type="EMBL" id="FNNC01000002">
    <property type="protein sequence ID" value="SDW41658.1"/>
    <property type="molecule type" value="Genomic_DNA"/>
</dbReference>
<keyword evidence="6 8" id="KW-1133">Transmembrane helix</keyword>
<keyword evidence="3" id="KW-0813">Transport</keyword>
<dbReference type="Pfam" id="PF03547">
    <property type="entry name" value="Mem_trans"/>
    <property type="match status" value="2"/>
</dbReference>
<feature type="transmembrane region" description="Helical" evidence="8">
    <location>
        <begin position="290"/>
        <end position="312"/>
    </location>
</feature>
<evidence type="ECO:0000256" key="7">
    <source>
        <dbReference type="ARBA" id="ARBA00023136"/>
    </source>
</evidence>
<dbReference type="GO" id="GO:0005886">
    <property type="term" value="C:plasma membrane"/>
    <property type="evidence" value="ECO:0007669"/>
    <property type="project" value="UniProtKB-SubCell"/>
</dbReference>
<evidence type="ECO:0000256" key="5">
    <source>
        <dbReference type="ARBA" id="ARBA00022692"/>
    </source>
</evidence>
<keyword evidence="5 8" id="KW-0812">Transmembrane</keyword>
<dbReference type="PANTHER" id="PTHR36838:SF3">
    <property type="entry name" value="TRANSPORTER AUXIN EFFLUX CARRIER EC FAMILY"/>
    <property type="match status" value="1"/>
</dbReference>
<keyword evidence="7 8" id="KW-0472">Membrane</keyword>
<organism evidence="9 10">
    <name type="scientific">Marinococcus luteus</name>
    <dbReference type="NCBI Taxonomy" id="1122204"/>
    <lineage>
        <taxon>Bacteria</taxon>
        <taxon>Bacillati</taxon>
        <taxon>Bacillota</taxon>
        <taxon>Bacilli</taxon>
        <taxon>Bacillales</taxon>
        <taxon>Bacillaceae</taxon>
        <taxon>Marinococcus</taxon>
    </lineage>
</organism>
<accession>A0A1H2TCS3</accession>
<feature type="transmembrane region" description="Helical" evidence="8">
    <location>
        <begin position="257"/>
        <end position="278"/>
    </location>
</feature>
<evidence type="ECO:0000256" key="1">
    <source>
        <dbReference type="ARBA" id="ARBA00004651"/>
    </source>
</evidence>
<feature type="transmembrane region" description="Helical" evidence="8">
    <location>
        <begin position="101"/>
        <end position="123"/>
    </location>
</feature>
<dbReference type="STRING" id="1122204.SAMN05421781_1342"/>
<dbReference type="InterPro" id="IPR004776">
    <property type="entry name" value="Mem_transp_PIN-like"/>
</dbReference>
<feature type="transmembrane region" description="Helical" evidence="8">
    <location>
        <begin position="195"/>
        <end position="217"/>
    </location>
</feature>
<protein>
    <submittedName>
        <fullName evidence="9">Predicted permease</fullName>
    </submittedName>
</protein>
<feature type="transmembrane region" description="Helical" evidence="8">
    <location>
        <begin position="67"/>
        <end position="89"/>
    </location>
</feature>
<evidence type="ECO:0000256" key="6">
    <source>
        <dbReference type="ARBA" id="ARBA00022989"/>
    </source>
</evidence>
<evidence type="ECO:0000313" key="9">
    <source>
        <dbReference type="EMBL" id="SDW41658.1"/>
    </source>
</evidence>
<feature type="transmembrane region" description="Helical" evidence="8">
    <location>
        <begin position="229"/>
        <end position="251"/>
    </location>
</feature>
<evidence type="ECO:0000256" key="2">
    <source>
        <dbReference type="ARBA" id="ARBA00010145"/>
    </source>
</evidence>
<dbReference type="AlphaFoldDB" id="A0A1H2TCS3"/>
<dbReference type="PANTHER" id="PTHR36838">
    <property type="entry name" value="AUXIN EFFLUX CARRIER FAMILY PROTEIN"/>
    <property type="match status" value="1"/>
</dbReference>
<evidence type="ECO:0000256" key="3">
    <source>
        <dbReference type="ARBA" id="ARBA00022448"/>
    </source>
</evidence>
<feature type="transmembrane region" description="Helical" evidence="8">
    <location>
        <begin position="162"/>
        <end position="189"/>
    </location>
</feature>
<feature type="transmembrane region" description="Helical" evidence="8">
    <location>
        <begin position="36"/>
        <end position="55"/>
    </location>
</feature>
<sequence length="317" mass="34010">MSIIDIITPVFMMAVMVVIGLVTSKMIDVSVETRRFISFVAINFALPAVVVYSIFQLDFNSSTWASFAMVYACALGLTWTGMALGYSIGRSFHYTDMEARQLAIVSGCGNTGFIGIPLITILFGTEAGSYAAVYDAGTMTSVFTIGILLLKPGRFSFRQLTAILNTPFLSLVCSVLLASAGIMLPMIFLETVNTISGLAAPLAMILIGLLIPTITSANWKMVKTGYKRFMGTAILVKVFTVPAAACLLVWLLPIPALLAKIIIVQASMPTFTLATVLFERYIHGGSKQLGIVALIATTVLSLLLLPLTVFIAQHITG</sequence>
<comment type="similarity">
    <text evidence="2">Belongs to the auxin efflux carrier (TC 2.A.69) family.</text>
</comment>
<name>A0A1H2TCS3_9BACI</name>
<reference evidence="9 10" key="1">
    <citation type="submission" date="2016-10" db="EMBL/GenBank/DDBJ databases">
        <authorList>
            <person name="de Groot N.N."/>
        </authorList>
    </citation>
    <scope>NUCLEOTIDE SEQUENCE [LARGE SCALE GENOMIC DNA]</scope>
    <source>
        <strain evidence="9 10">DSM 23126</strain>
    </source>
</reference>
<dbReference type="Gene3D" id="1.20.1530.20">
    <property type="match status" value="2"/>
</dbReference>
<feature type="transmembrane region" description="Helical" evidence="8">
    <location>
        <begin position="6"/>
        <end position="24"/>
    </location>
</feature>
<keyword evidence="4" id="KW-1003">Cell membrane</keyword>
<dbReference type="GO" id="GO:0055085">
    <property type="term" value="P:transmembrane transport"/>
    <property type="evidence" value="ECO:0007669"/>
    <property type="project" value="InterPro"/>
</dbReference>
<keyword evidence="10" id="KW-1185">Reference proteome</keyword>
<dbReference type="Proteomes" id="UP000199488">
    <property type="component" value="Unassembled WGS sequence"/>
</dbReference>
<evidence type="ECO:0000313" key="10">
    <source>
        <dbReference type="Proteomes" id="UP000199488"/>
    </source>
</evidence>
<comment type="subcellular location">
    <subcellularLocation>
        <location evidence="1">Cell membrane</location>
        <topology evidence="1">Multi-pass membrane protein</topology>
    </subcellularLocation>
</comment>
<feature type="transmembrane region" description="Helical" evidence="8">
    <location>
        <begin position="129"/>
        <end position="150"/>
    </location>
</feature>
<evidence type="ECO:0000256" key="8">
    <source>
        <dbReference type="SAM" id="Phobius"/>
    </source>
</evidence>
<dbReference type="InterPro" id="IPR038770">
    <property type="entry name" value="Na+/solute_symporter_sf"/>
</dbReference>
<proteinExistence type="inferred from homology"/>
<gene>
    <name evidence="9" type="ORF">SAMN05421781_1342</name>
</gene>